<keyword evidence="6 11" id="KW-0812">Transmembrane</keyword>
<protein>
    <recommendedName>
        <fullName evidence="4">Golgi apparatus membrane protein TVP38</fullName>
    </recommendedName>
    <alternativeName>
        <fullName evidence="5">Golgi apparatus membrane protein tvp38</fullName>
    </alternativeName>
</protein>
<dbReference type="Pfam" id="PF09335">
    <property type="entry name" value="VTT_dom"/>
    <property type="match status" value="1"/>
</dbReference>
<evidence type="ECO:0000256" key="9">
    <source>
        <dbReference type="ARBA" id="ARBA00023136"/>
    </source>
</evidence>
<evidence type="ECO:0000256" key="1">
    <source>
        <dbReference type="ARBA" id="ARBA00002978"/>
    </source>
</evidence>
<dbReference type="GeneID" id="54491022"/>
<feature type="transmembrane region" description="Helical" evidence="11">
    <location>
        <begin position="87"/>
        <end position="106"/>
    </location>
</feature>
<dbReference type="PANTHER" id="PTHR47549:SF1">
    <property type="entry name" value="GOLGI APPARATUS MEMBRANE PROTEIN TVP38"/>
    <property type="match status" value="1"/>
</dbReference>
<proteinExistence type="inferred from homology"/>
<dbReference type="OrthoDB" id="166803at2759"/>
<evidence type="ECO:0000256" key="10">
    <source>
        <dbReference type="SAM" id="MobiDB-lite"/>
    </source>
</evidence>
<gene>
    <name evidence="13" type="ORF">EJ05DRAFT_77334</name>
</gene>
<dbReference type="GO" id="GO:0000139">
    <property type="term" value="C:Golgi membrane"/>
    <property type="evidence" value="ECO:0007669"/>
    <property type="project" value="UniProtKB-SubCell"/>
</dbReference>
<feature type="transmembrane region" description="Helical" evidence="11">
    <location>
        <begin position="163"/>
        <end position="181"/>
    </location>
</feature>
<evidence type="ECO:0000313" key="13">
    <source>
        <dbReference type="EMBL" id="KAF2756777.1"/>
    </source>
</evidence>
<reference evidence="13" key="1">
    <citation type="journal article" date="2020" name="Stud. Mycol.">
        <title>101 Dothideomycetes genomes: a test case for predicting lifestyles and emergence of pathogens.</title>
        <authorList>
            <person name="Haridas S."/>
            <person name="Albert R."/>
            <person name="Binder M."/>
            <person name="Bloem J."/>
            <person name="Labutti K."/>
            <person name="Salamov A."/>
            <person name="Andreopoulos B."/>
            <person name="Baker S."/>
            <person name="Barry K."/>
            <person name="Bills G."/>
            <person name="Bluhm B."/>
            <person name="Cannon C."/>
            <person name="Castanera R."/>
            <person name="Culley D."/>
            <person name="Daum C."/>
            <person name="Ezra D."/>
            <person name="Gonzalez J."/>
            <person name="Henrissat B."/>
            <person name="Kuo A."/>
            <person name="Liang C."/>
            <person name="Lipzen A."/>
            <person name="Lutzoni F."/>
            <person name="Magnuson J."/>
            <person name="Mondo S."/>
            <person name="Nolan M."/>
            <person name="Ohm R."/>
            <person name="Pangilinan J."/>
            <person name="Park H.-J."/>
            <person name="Ramirez L."/>
            <person name="Alfaro M."/>
            <person name="Sun H."/>
            <person name="Tritt A."/>
            <person name="Yoshinaga Y."/>
            <person name="Zwiers L.-H."/>
            <person name="Turgeon B."/>
            <person name="Goodwin S."/>
            <person name="Spatafora J."/>
            <person name="Crous P."/>
            <person name="Grigoriev I."/>
        </authorList>
    </citation>
    <scope>NUCLEOTIDE SEQUENCE</scope>
    <source>
        <strain evidence="13">CBS 121739</strain>
    </source>
</reference>
<evidence type="ECO:0000256" key="7">
    <source>
        <dbReference type="ARBA" id="ARBA00022989"/>
    </source>
</evidence>
<dbReference type="AlphaFoldDB" id="A0A6A6W5E1"/>
<keyword evidence="9 11" id="KW-0472">Membrane</keyword>
<dbReference type="RefSeq" id="XP_033599228.1">
    <property type="nucleotide sequence ID" value="XM_033749968.1"/>
</dbReference>
<evidence type="ECO:0000256" key="3">
    <source>
        <dbReference type="ARBA" id="ARBA00008640"/>
    </source>
</evidence>
<feature type="region of interest" description="Disordered" evidence="10">
    <location>
        <begin position="1"/>
        <end position="57"/>
    </location>
</feature>
<dbReference type="EMBL" id="ML996575">
    <property type="protein sequence ID" value="KAF2756777.1"/>
    <property type="molecule type" value="Genomic_DNA"/>
</dbReference>
<evidence type="ECO:0000256" key="6">
    <source>
        <dbReference type="ARBA" id="ARBA00022692"/>
    </source>
</evidence>
<feature type="compositionally biased region" description="Low complexity" evidence="10">
    <location>
        <begin position="31"/>
        <end position="48"/>
    </location>
</feature>
<evidence type="ECO:0000256" key="5">
    <source>
        <dbReference type="ARBA" id="ARBA00020673"/>
    </source>
</evidence>
<evidence type="ECO:0000259" key="12">
    <source>
        <dbReference type="Pfam" id="PF09335"/>
    </source>
</evidence>
<feature type="transmembrane region" description="Helical" evidence="11">
    <location>
        <begin position="279"/>
        <end position="300"/>
    </location>
</feature>
<comment type="similarity">
    <text evidence="3">Belongs to the TVP38/TMEM64 family.</text>
</comment>
<keyword evidence="7 11" id="KW-1133">Transmembrane helix</keyword>
<organism evidence="13 14">
    <name type="scientific">Pseudovirgaria hyperparasitica</name>
    <dbReference type="NCBI Taxonomy" id="470096"/>
    <lineage>
        <taxon>Eukaryota</taxon>
        <taxon>Fungi</taxon>
        <taxon>Dikarya</taxon>
        <taxon>Ascomycota</taxon>
        <taxon>Pezizomycotina</taxon>
        <taxon>Dothideomycetes</taxon>
        <taxon>Dothideomycetes incertae sedis</taxon>
        <taxon>Acrospermales</taxon>
        <taxon>Acrospermaceae</taxon>
        <taxon>Pseudovirgaria</taxon>
    </lineage>
</organism>
<evidence type="ECO:0000256" key="2">
    <source>
        <dbReference type="ARBA" id="ARBA00004653"/>
    </source>
</evidence>
<evidence type="ECO:0000256" key="11">
    <source>
        <dbReference type="SAM" id="Phobius"/>
    </source>
</evidence>
<dbReference type="Proteomes" id="UP000799437">
    <property type="component" value="Unassembled WGS sequence"/>
</dbReference>
<comment type="function">
    <text evidence="1">Golgi membrane protein involved in vesicular trafficking and spindle migration.</text>
</comment>
<feature type="transmembrane region" description="Helical" evidence="11">
    <location>
        <begin position="239"/>
        <end position="259"/>
    </location>
</feature>
<evidence type="ECO:0000256" key="4">
    <source>
        <dbReference type="ARBA" id="ARBA00013533"/>
    </source>
</evidence>
<dbReference type="GO" id="GO:0016192">
    <property type="term" value="P:vesicle-mediated transport"/>
    <property type="evidence" value="ECO:0007669"/>
    <property type="project" value="TreeGrafter"/>
</dbReference>
<keyword evidence="14" id="KW-1185">Reference proteome</keyword>
<comment type="subcellular location">
    <subcellularLocation>
        <location evidence="2">Golgi apparatus membrane</location>
        <topology evidence="2">Multi-pass membrane protein</topology>
    </subcellularLocation>
</comment>
<dbReference type="InterPro" id="IPR051076">
    <property type="entry name" value="Golgi_membrane_TVP38/TMEM64"/>
</dbReference>
<evidence type="ECO:0000256" key="8">
    <source>
        <dbReference type="ARBA" id="ARBA00023034"/>
    </source>
</evidence>
<evidence type="ECO:0000313" key="14">
    <source>
        <dbReference type="Proteomes" id="UP000799437"/>
    </source>
</evidence>
<dbReference type="PANTHER" id="PTHR47549">
    <property type="entry name" value="GOLGI APPARATUS MEMBRANE PROTEIN TVP38-RELATED"/>
    <property type="match status" value="1"/>
</dbReference>
<accession>A0A6A6W5E1</accession>
<feature type="transmembrane region" description="Helical" evidence="11">
    <location>
        <begin position="127"/>
        <end position="157"/>
    </location>
</feature>
<keyword evidence="8" id="KW-0333">Golgi apparatus</keyword>
<dbReference type="GO" id="GO:0000022">
    <property type="term" value="P:mitotic spindle elongation"/>
    <property type="evidence" value="ECO:0007669"/>
    <property type="project" value="TreeGrafter"/>
</dbReference>
<feature type="domain" description="VTT" evidence="12">
    <location>
        <begin position="146"/>
        <end position="262"/>
    </location>
</feature>
<name>A0A6A6W5E1_9PEZI</name>
<sequence length="393" mass="43914">MPVADEDARAFMLPADTDPESQRRSDSPAWARRSSSYARRSGSYNRSGQSTFGDRPRSWSAQVLQNAEKIQRRGLKQWNKLTPLQKVLASVAGVIAVVLGILFLVYNESIFRWMKPYAKKWNDITAGWLILWFLIIIVSFPPMIGYSTLLTISGFVYGFPNGWYIAASATVVGSTIAFIASRSVLKKYVDRFVAHDKRFNALALTLKHDGLKLLVMIRLCPLPYSISNGAIATFPTVHWAFFALATACVTPKLLIHVYVGSQLSRIADEGEEMDGKTKAISYLSILIGLVAGIATGYFMYKKTQARAKELEAEEREHVRNESVGDLEREYADDPDALEAAVHLREEEDDISLHPAWTEDAQEFRDVDDVANVFNVGDGVSEEDLLSPSPKPRE</sequence>
<dbReference type="InterPro" id="IPR032816">
    <property type="entry name" value="VTT_dom"/>
</dbReference>